<feature type="non-terminal residue" evidence="4">
    <location>
        <position position="1"/>
    </location>
</feature>
<name>A0A7J9MDK6_GOSSC</name>
<dbReference type="AlphaFoldDB" id="A0A7J9MDK6"/>
<feature type="domain" description="Trs120/TRAPPC9 TPR region" evidence="1">
    <location>
        <begin position="82"/>
        <end position="251"/>
    </location>
</feature>
<feature type="domain" description="Trs120/TRAPPC9 third Ig-like" evidence="3">
    <location>
        <begin position="655"/>
        <end position="792"/>
    </location>
</feature>
<dbReference type="EMBL" id="JABFAF010000010">
    <property type="protein sequence ID" value="MBA0869195.1"/>
    <property type="molecule type" value="Genomic_DNA"/>
</dbReference>
<keyword evidence="5" id="KW-1185">Reference proteome</keyword>
<evidence type="ECO:0000259" key="3">
    <source>
        <dbReference type="Pfam" id="PF26282"/>
    </source>
</evidence>
<dbReference type="Proteomes" id="UP000593576">
    <property type="component" value="Unassembled WGS sequence"/>
</dbReference>
<comment type="caution">
    <text evidence="4">The sequence shown here is derived from an EMBL/GenBank/DDBJ whole genome shotgun (WGS) entry which is preliminary data.</text>
</comment>
<organism evidence="4 5">
    <name type="scientific">Gossypium schwendimanii</name>
    <name type="common">Cotton</name>
    <dbReference type="NCBI Taxonomy" id="34291"/>
    <lineage>
        <taxon>Eukaryota</taxon>
        <taxon>Viridiplantae</taxon>
        <taxon>Streptophyta</taxon>
        <taxon>Embryophyta</taxon>
        <taxon>Tracheophyta</taxon>
        <taxon>Spermatophyta</taxon>
        <taxon>Magnoliopsida</taxon>
        <taxon>eudicotyledons</taxon>
        <taxon>Gunneridae</taxon>
        <taxon>Pentapetalae</taxon>
        <taxon>rosids</taxon>
        <taxon>malvids</taxon>
        <taxon>Malvales</taxon>
        <taxon>Malvaceae</taxon>
        <taxon>Malvoideae</taxon>
        <taxon>Gossypium</taxon>
    </lineage>
</organism>
<accession>A0A7J9MDK6</accession>
<dbReference type="Pfam" id="PF26282">
    <property type="entry name" value="Ig_TRAPPC9-Trs120_3rd"/>
    <property type="match status" value="1"/>
</dbReference>
<dbReference type="PANTHER" id="PTHR21512:SF5">
    <property type="entry name" value="TRAFFICKING PROTEIN PARTICLE COMPLEX SUBUNIT 9"/>
    <property type="match status" value="1"/>
</dbReference>
<evidence type="ECO:0000313" key="5">
    <source>
        <dbReference type="Proteomes" id="UP000593576"/>
    </source>
</evidence>
<dbReference type="InterPro" id="IPR013935">
    <property type="entry name" value="Trs120_TRAPPC9"/>
</dbReference>
<evidence type="ECO:0008006" key="6">
    <source>
        <dbReference type="Google" id="ProtNLM"/>
    </source>
</evidence>
<protein>
    <recommendedName>
        <fullName evidence="6">Trafficking protein particle complex II-specific subunit 120 homolog</fullName>
    </recommendedName>
</protein>
<dbReference type="GO" id="GO:0005802">
    <property type="term" value="C:trans-Golgi network"/>
    <property type="evidence" value="ECO:0007669"/>
    <property type="project" value="TreeGrafter"/>
</dbReference>
<dbReference type="PANTHER" id="PTHR21512">
    <property type="entry name" value="TRAFFICKING PROTEIN PARTICLE COMPLEX SUBUNIT 9"/>
    <property type="match status" value="1"/>
</dbReference>
<gene>
    <name evidence="4" type="ORF">Goshw_024505</name>
</gene>
<evidence type="ECO:0000259" key="2">
    <source>
        <dbReference type="Pfam" id="PF26254"/>
    </source>
</evidence>
<evidence type="ECO:0000259" key="1">
    <source>
        <dbReference type="Pfam" id="PF26251"/>
    </source>
</evidence>
<feature type="domain" description="Trs120/TRAPPC9 first Ig-like" evidence="2">
    <location>
        <begin position="299"/>
        <end position="397"/>
    </location>
</feature>
<dbReference type="OrthoDB" id="27962at2759"/>
<dbReference type="Pfam" id="PF26251">
    <property type="entry name" value="TPR_TRAPPC9-Trs120"/>
    <property type="match status" value="1"/>
</dbReference>
<sequence length="852" mass="93509">MIFVWTLKCPCLDFIDVLEQKQMGQKDTGVEDEVRCRYNNVITHYRKSFIQDNVQRVSPITFELEATLKLARFLCRRKLIKEVVELLTNAADGAKSLIDANDRLILYVEIARLFGTLGYQRKAAFFSRQVAQLYLQQENRFAATSAMQVLGMTTKAYRVQSRASIAKHSISNETEPGHADSGKLHHLLVVSLFESQWSTLQMVVLREILLSAVRAGDPLAAWSAAARLLRSYYPLITPAGQNGLASALKSAAERLPSGTRCADPALPFIRVYSFPLHPSQMDIVKRNPAREDWWAGSVPSGPFIYTPFSKGEPTKNGKQDLVWIVGEPVQVFVELANPCGFDLKVDNIYLSVQSGNFDAFPLSVDLPTNSSEVIMLSGIPTSVGRVEIPGCTVHCFGVITEHLFRDVDNLLLGAAQGLVLSDPFRCCGSPRLKNVSVPNISVIPPLPLLVSHVVGGDGAIVLYEGEIRDVWINLANAGTIAVEQAHISLSGKNQDSVISIGYEKLKSALPLKPGAEVTIPLTLKAWQLALGESDTAGSKGASGSMGRTVKDGCCPSLLVHYAGSFGDARDLEKNKTSVPPGRRLIVPLQICVLQGLSFVKARLLSMEIPAYVGKSPSNPANVDGNPSNKAVGYGSKIERLVKIDPFSGSWGLRFLELEMSNPTDMVFEVSVSVLEKPSNEDNVSVDYAAEYGYPKTRIDREYFSRVLIPLEHFKLPFLDDSFFSKDLQLDESTSGKNSSLSERNTKSELNASIKSLVSRIKVRWQSGLNSCGELNITDAIRVALQSSIMDILLPDPLTFSFRLARNVSKNAANLDSPKESSINIQPSMSNSSVIEHDMTPMEVLVRNNTKET</sequence>
<evidence type="ECO:0000313" key="4">
    <source>
        <dbReference type="EMBL" id="MBA0869195.1"/>
    </source>
</evidence>
<dbReference type="InterPro" id="IPR058564">
    <property type="entry name" value="TPR_TRAPPC9_Trs120"/>
</dbReference>
<proteinExistence type="predicted"/>
<dbReference type="Pfam" id="PF26254">
    <property type="entry name" value="Ig_TRAPPC9-Trs120_1st"/>
    <property type="match status" value="1"/>
</dbReference>
<dbReference type="Pfam" id="PF26280">
    <property type="entry name" value="Ig_TRAPPC9-Trs120_2nd"/>
    <property type="match status" value="1"/>
</dbReference>
<dbReference type="InterPro" id="IPR058567">
    <property type="entry name" value="Ig_TRAPPC9_Trs120_3rd"/>
</dbReference>
<dbReference type="InterPro" id="IPR058565">
    <property type="entry name" value="Ig_TRAPPC9_Trs120_1st"/>
</dbReference>
<reference evidence="4 5" key="1">
    <citation type="journal article" date="2019" name="Genome Biol. Evol.">
        <title>Insights into the evolution of the New World diploid cottons (Gossypium, subgenus Houzingenia) based on genome sequencing.</title>
        <authorList>
            <person name="Grover C.E."/>
            <person name="Arick M.A. 2nd"/>
            <person name="Thrash A."/>
            <person name="Conover J.L."/>
            <person name="Sanders W.S."/>
            <person name="Peterson D.G."/>
            <person name="Frelichowski J.E."/>
            <person name="Scheffler J.A."/>
            <person name="Scheffler B.E."/>
            <person name="Wendel J.F."/>
        </authorList>
    </citation>
    <scope>NUCLEOTIDE SEQUENCE [LARGE SCALE GENOMIC DNA]</scope>
    <source>
        <strain evidence="4">1</strain>
        <tissue evidence="4">Leaf</tissue>
    </source>
</reference>